<keyword evidence="1" id="KW-0406">Ion transport</keyword>
<dbReference type="EMBL" id="WQMS01000008">
    <property type="protein sequence ID" value="MVO77894.1"/>
    <property type="molecule type" value="Genomic_DNA"/>
</dbReference>
<dbReference type="Pfam" id="PF09527">
    <property type="entry name" value="ATPase_gene1"/>
    <property type="match status" value="1"/>
</dbReference>
<sequence>MSQGACLADDRNNDELDRRIAKAKATAHRGVTDAEGRAESRGWAIGIEFVGSVLVGAFAGYLLDRWLDTTPWLMIVLLILGFAAGLRRAIKTSNQFDADPTNDQK</sequence>
<reference evidence="3 4" key="1">
    <citation type="submission" date="2019-12" db="EMBL/GenBank/DDBJ databases">
        <authorList>
            <person name="Huq M.A."/>
        </authorList>
    </citation>
    <scope>NUCLEOTIDE SEQUENCE [LARGE SCALE GENOMIC DNA]</scope>
    <source>
        <strain evidence="3 4">MAH-20</strain>
    </source>
</reference>
<evidence type="ECO:0000256" key="1">
    <source>
        <dbReference type="PIRNR" id="PIRNR032126"/>
    </source>
</evidence>
<dbReference type="InterPro" id="IPR016989">
    <property type="entry name" value="Atp1_alphaprobac"/>
</dbReference>
<evidence type="ECO:0000313" key="3">
    <source>
        <dbReference type="EMBL" id="MVO77894.1"/>
    </source>
</evidence>
<comment type="caution">
    <text evidence="3">The sequence shown here is derived from an EMBL/GenBank/DDBJ whole genome shotgun (WGS) entry which is preliminary data.</text>
</comment>
<proteinExistence type="inferred from homology"/>
<feature type="transmembrane region" description="Helical" evidence="2">
    <location>
        <begin position="69"/>
        <end position="86"/>
    </location>
</feature>
<feature type="transmembrane region" description="Helical" evidence="2">
    <location>
        <begin position="43"/>
        <end position="63"/>
    </location>
</feature>
<evidence type="ECO:0000313" key="4">
    <source>
        <dbReference type="Proteomes" id="UP000441389"/>
    </source>
</evidence>
<gene>
    <name evidence="3" type="ORF">GON01_08100</name>
</gene>
<keyword evidence="1 2" id="KW-0472">Membrane</keyword>
<dbReference type="GO" id="GO:1902600">
    <property type="term" value="P:proton transmembrane transport"/>
    <property type="evidence" value="ECO:0007669"/>
    <property type="project" value="UniProtKB-KW"/>
</dbReference>
<keyword evidence="2" id="KW-0812">Transmembrane</keyword>
<dbReference type="PIRSF" id="PIRSF032126">
    <property type="entry name" value="F0F1_ATP_synthase_subunit_I"/>
    <property type="match status" value="1"/>
</dbReference>
<evidence type="ECO:0000256" key="2">
    <source>
        <dbReference type="SAM" id="Phobius"/>
    </source>
</evidence>
<dbReference type="GO" id="GO:0045259">
    <property type="term" value="C:proton-transporting ATP synthase complex"/>
    <property type="evidence" value="ECO:0007669"/>
    <property type="project" value="UniProtKB-UniRule"/>
</dbReference>
<comment type="function">
    <text evidence="1">A possible function for this protein is to guide the assembly of the membrane sector of the ATPase enzyme complex.</text>
</comment>
<keyword evidence="4" id="KW-1185">Reference proteome</keyword>
<comment type="similarity">
    <text evidence="1">Belongs to the bacterial AtpI family.</text>
</comment>
<protein>
    <recommendedName>
        <fullName evidence="1">ATP synthase protein I</fullName>
    </recommendedName>
</protein>
<dbReference type="InterPro" id="IPR032820">
    <property type="entry name" value="ATPase_put"/>
</dbReference>
<name>A0A6I4J0T7_9SPHN</name>
<accession>A0A6I4J0T7</accession>
<keyword evidence="1" id="KW-0813">Transport</keyword>
<organism evidence="3 4">
    <name type="scientific">Sphingomonas horti</name>
    <dbReference type="NCBI Taxonomy" id="2682842"/>
    <lineage>
        <taxon>Bacteria</taxon>
        <taxon>Pseudomonadati</taxon>
        <taxon>Pseudomonadota</taxon>
        <taxon>Alphaproteobacteria</taxon>
        <taxon>Sphingomonadales</taxon>
        <taxon>Sphingomonadaceae</taxon>
        <taxon>Sphingomonas</taxon>
    </lineage>
</organism>
<dbReference type="Proteomes" id="UP000441389">
    <property type="component" value="Unassembled WGS sequence"/>
</dbReference>
<dbReference type="AlphaFoldDB" id="A0A6I4J0T7"/>
<keyword evidence="1" id="KW-0375">Hydrogen ion transport</keyword>
<keyword evidence="2" id="KW-1133">Transmembrane helix</keyword>